<evidence type="ECO:0000313" key="2">
    <source>
        <dbReference type="Proteomes" id="UP000663505"/>
    </source>
</evidence>
<dbReference type="RefSeq" id="WP_206658405.1">
    <property type="nucleotide sequence ID" value="NZ_CP071182.1"/>
</dbReference>
<dbReference type="KEGG" id="afx:JZ786_09265"/>
<dbReference type="Proteomes" id="UP000663505">
    <property type="component" value="Chromosome"/>
</dbReference>
<dbReference type="AlphaFoldDB" id="A0A9X7W1M8"/>
<reference evidence="1 2" key="1">
    <citation type="submission" date="2021-02" db="EMBL/GenBank/DDBJ databases">
        <title>Alicyclobacillus curvatus sp. nov. and Alicyclobacillus mengziensis sp. nov., two acidophilic bacteria isolated from acid mine drainage.</title>
        <authorList>
            <person name="Huang Y."/>
        </authorList>
    </citation>
    <scope>NUCLEOTIDE SEQUENCE [LARGE SCALE GENOMIC DNA]</scope>
    <source>
        <strain evidence="1 2">S30H14</strain>
    </source>
</reference>
<protein>
    <submittedName>
        <fullName evidence="1">Uncharacterized protein</fullName>
    </submittedName>
</protein>
<gene>
    <name evidence="1" type="ORF">JZ786_09265</name>
</gene>
<proteinExistence type="predicted"/>
<evidence type="ECO:0000313" key="1">
    <source>
        <dbReference type="EMBL" id="QSO49091.1"/>
    </source>
</evidence>
<keyword evidence="2" id="KW-1185">Reference proteome</keyword>
<organism evidence="1 2">
    <name type="scientific">Alicyclobacillus mengziensis</name>
    <dbReference type="NCBI Taxonomy" id="2931921"/>
    <lineage>
        <taxon>Bacteria</taxon>
        <taxon>Bacillati</taxon>
        <taxon>Bacillota</taxon>
        <taxon>Bacilli</taxon>
        <taxon>Bacillales</taxon>
        <taxon>Alicyclobacillaceae</taxon>
        <taxon>Alicyclobacillus</taxon>
    </lineage>
</organism>
<name>A0A9X7W1M8_9BACL</name>
<accession>A0A9X7W1M8</accession>
<sequence length="92" mass="10633">MDLSQSSEQWSKSHLVVNELLSQLLNQLRDLGYNPSYHISYDRKEQHLTIDSLLLDKHDSLKQLFDEYVEACNARDAAVEKIQEAPKVDLGF</sequence>
<dbReference type="EMBL" id="CP071182">
    <property type="protein sequence ID" value="QSO49091.1"/>
    <property type="molecule type" value="Genomic_DNA"/>
</dbReference>